<dbReference type="EC" id="2.3.2.27" evidence="11"/>
<keyword evidence="8 11" id="KW-0862">Zinc</keyword>
<comment type="function">
    <text evidence="11">E3 ubiquitin-protein ligase.</text>
</comment>
<evidence type="ECO:0000256" key="10">
    <source>
        <dbReference type="PROSITE-ProRule" id="PRU00175"/>
    </source>
</evidence>
<accession>A0AAV7GZ87</accession>
<dbReference type="GO" id="GO:0005789">
    <property type="term" value="C:endoplasmic reticulum membrane"/>
    <property type="evidence" value="ECO:0007669"/>
    <property type="project" value="UniProtKB-SubCell"/>
</dbReference>
<comment type="catalytic activity">
    <reaction evidence="1 11">
        <text>S-ubiquitinyl-[E2 ubiquitin-conjugating enzyme]-L-cysteine + [acceptor protein]-L-lysine = [E2 ubiquitin-conjugating enzyme]-L-cysteine + N(6)-ubiquitinyl-[acceptor protein]-L-lysine.</text>
        <dbReference type="EC" id="2.3.2.27"/>
    </reaction>
</comment>
<evidence type="ECO:0000256" key="1">
    <source>
        <dbReference type="ARBA" id="ARBA00000900"/>
    </source>
</evidence>
<evidence type="ECO:0000256" key="11">
    <source>
        <dbReference type="RuleBase" id="RU369090"/>
    </source>
</evidence>
<feature type="region of interest" description="Disordered" evidence="12">
    <location>
        <begin position="618"/>
        <end position="647"/>
    </location>
</feature>
<evidence type="ECO:0000313" key="14">
    <source>
        <dbReference type="EMBL" id="KAH0461064.1"/>
    </source>
</evidence>
<dbReference type="GO" id="GO:0061630">
    <property type="term" value="F:ubiquitin protein ligase activity"/>
    <property type="evidence" value="ECO:0007669"/>
    <property type="project" value="UniProtKB-UniRule"/>
</dbReference>
<sequence>MEARNTASGIIRRCQTKKTYLQNGEGSCKLAELGREVCGYPARRRPATSSRDTKMKAAWLRAANEMAPLVRPSGNLFTKAGCEVEFANRSCEQGGGHGANWLKMRKFRAKFYFEEGQYSEISPPLYFFFSFRVGICPPSAVQGSASGYRAHEEASCRKDAEFARRPPQLQYGQPEPLDHKRTVDPVVEPNVGRRVHTSLTLHIYILVITISKFYISYPFSQSIYLSLPHLSIRDRDRERILRRIADMITNIQGFGKKGMADEGSENRAVNMDLNLYLGLPRSPRPRSLDLGSDLALSSLPISISSNSEESRALEAVSGAAMEASASNVPYSPSHAAIGEDVLLAGFRAPADVNPIHEYTPCFPSYEPFVTEGPSVPYSPSNAHALPIEQELGETEERDIVTPAVSEDGSPINLVDDSYAEGSGSHPPYSPPYLPGSANMHEDERFAPLSSIPLHIGGSFTARGDGSSSQRELLRSSEFRIRRLIESHQYSLRRFRSSLSYGNERSNFARPSPPSPTELMQDIMNSQRSLETNGKHKVGAEVVISESSEEDAELKNKSVANFECNICFDMAKEPVVTSCGHLFCWSCLYQWLHVHSDNKECPVCKGEVTEANIVPIYGRGSSELDTEKTDTSSMDPDLKIPPRPRGNRLESWRQHMRPITRRFGDGIPNSWRRLLNHQVRNRSRIGGHEDAIVQEMLNGGSHAVLTRSMTRRLHREEGATGNVPNAEDVRFARDSSSIPALVFQEGNDIWQRLYGYTVNDRLAGVTADIGRAIGRFASSSNRYGPSTSSANAPNPDQFSSRRNAGAAATADQASASSTVAVIQGESSARAASAEPNSAGSSRPYRRRGRSSASGSSDVDGGALHTRKRRRLN</sequence>
<keyword evidence="11" id="KW-0256">Endoplasmic reticulum</keyword>
<dbReference type="InterPro" id="IPR045103">
    <property type="entry name" value="RNF5/RNF185-like"/>
</dbReference>
<evidence type="ECO:0000313" key="15">
    <source>
        <dbReference type="Proteomes" id="UP000775213"/>
    </source>
</evidence>
<dbReference type="PROSITE" id="PS50089">
    <property type="entry name" value="ZF_RING_2"/>
    <property type="match status" value="1"/>
</dbReference>
<evidence type="ECO:0000256" key="12">
    <source>
        <dbReference type="SAM" id="MobiDB-lite"/>
    </source>
</evidence>
<evidence type="ECO:0000256" key="4">
    <source>
        <dbReference type="ARBA" id="ARBA00022679"/>
    </source>
</evidence>
<dbReference type="InterPro" id="IPR013083">
    <property type="entry name" value="Znf_RING/FYVE/PHD"/>
</dbReference>
<dbReference type="Pfam" id="PF13923">
    <property type="entry name" value="zf-C3HC4_2"/>
    <property type="match status" value="1"/>
</dbReference>
<reference evidence="14 15" key="1">
    <citation type="journal article" date="2021" name="Hortic Res">
        <title>Chromosome-scale assembly of the Dendrobium chrysotoxum genome enhances the understanding of orchid evolution.</title>
        <authorList>
            <person name="Zhang Y."/>
            <person name="Zhang G.Q."/>
            <person name="Zhang D."/>
            <person name="Liu X.D."/>
            <person name="Xu X.Y."/>
            <person name="Sun W.H."/>
            <person name="Yu X."/>
            <person name="Zhu X."/>
            <person name="Wang Z.W."/>
            <person name="Zhao X."/>
            <person name="Zhong W.Y."/>
            <person name="Chen H."/>
            <person name="Yin W.L."/>
            <person name="Huang T."/>
            <person name="Niu S.C."/>
            <person name="Liu Z.J."/>
        </authorList>
    </citation>
    <scope>NUCLEOTIDE SEQUENCE [LARGE SCALE GENOMIC DNA]</scope>
    <source>
        <strain evidence="14">Lindl</strain>
    </source>
</reference>
<name>A0AAV7GZ87_DENCH</name>
<organism evidence="14 15">
    <name type="scientific">Dendrobium chrysotoxum</name>
    <name type="common">Orchid</name>
    <dbReference type="NCBI Taxonomy" id="161865"/>
    <lineage>
        <taxon>Eukaryota</taxon>
        <taxon>Viridiplantae</taxon>
        <taxon>Streptophyta</taxon>
        <taxon>Embryophyta</taxon>
        <taxon>Tracheophyta</taxon>
        <taxon>Spermatophyta</taxon>
        <taxon>Magnoliopsida</taxon>
        <taxon>Liliopsida</taxon>
        <taxon>Asparagales</taxon>
        <taxon>Orchidaceae</taxon>
        <taxon>Epidendroideae</taxon>
        <taxon>Malaxideae</taxon>
        <taxon>Dendrobiinae</taxon>
        <taxon>Dendrobium</taxon>
    </lineage>
</organism>
<evidence type="ECO:0000256" key="5">
    <source>
        <dbReference type="ARBA" id="ARBA00022723"/>
    </source>
</evidence>
<dbReference type="AlphaFoldDB" id="A0AAV7GZ87"/>
<gene>
    <name evidence="14" type="ORF">IEQ34_008639</name>
</gene>
<keyword evidence="9" id="KW-0472">Membrane</keyword>
<keyword evidence="15" id="KW-1185">Reference proteome</keyword>
<dbReference type="FunFam" id="3.30.40.10:FF:000365">
    <property type="entry name" value="Zinc finger family protein"/>
    <property type="match status" value="1"/>
</dbReference>
<feature type="compositionally biased region" description="Low complexity" evidence="12">
    <location>
        <begin position="849"/>
        <end position="861"/>
    </location>
</feature>
<dbReference type="Gene3D" id="3.30.40.10">
    <property type="entry name" value="Zinc/RING finger domain, C3HC4 (zinc finger)"/>
    <property type="match status" value="1"/>
</dbReference>
<evidence type="ECO:0000256" key="3">
    <source>
        <dbReference type="ARBA" id="ARBA00004906"/>
    </source>
</evidence>
<keyword evidence="4 11" id="KW-0808">Transferase</keyword>
<dbReference type="PANTHER" id="PTHR12313">
    <property type="entry name" value="E3 UBIQUITIN-PROTEIN LIGASE RNF5-RELATED"/>
    <property type="match status" value="1"/>
</dbReference>
<protein>
    <recommendedName>
        <fullName evidence="11">E3 ubiquitin-protein ligase RMA</fullName>
        <ecNumber evidence="11">2.3.2.27</ecNumber>
    </recommendedName>
    <alternativeName>
        <fullName evidence="11">Protein RING membrane-anchor</fullName>
    </alternativeName>
    <alternativeName>
        <fullName evidence="11">RING-type E3 ubiquitin transferase RMA</fullName>
    </alternativeName>
</protein>
<keyword evidence="6 10" id="KW-0863">Zinc-finger</keyword>
<comment type="subcellular location">
    <subcellularLocation>
        <location evidence="2">Endomembrane system</location>
    </subcellularLocation>
    <subcellularLocation>
        <location evidence="11">Endoplasmic reticulum membrane</location>
        <topology evidence="11">Single-pass type IV membrane protein</topology>
    </subcellularLocation>
</comment>
<comment type="caution">
    <text evidence="14">The sequence shown here is derived from an EMBL/GenBank/DDBJ whole genome shotgun (WGS) entry which is preliminary data.</text>
</comment>
<comment type="domain">
    <text evidence="11">The RING-type zinc finger domain is responsible for E3 ligase activity.</text>
</comment>
<feature type="compositionally biased region" description="Low complexity" evidence="12">
    <location>
        <begin position="799"/>
        <end position="820"/>
    </location>
</feature>
<evidence type="ECO:0000259" key="13">
    <source>
        <dbReference type="PROSITE" id="PS50089"/>
    </source>
</evidence>
<dbReference type="SMART" id="SM00184">
    <property type="entry name" value="RING"/>
    <property type="match status" value="1"/>
</dbReference>
<dbReference type="SUPFAM" id="SSF57850">
    <property type="entry name" value="RING/U-box"/>
    <property type="match status" value="1"/>
</dbReference>
<dbReference type="PROSITE" id="PS00518">
    <property type="entry name" value="ZF_RING_1"/>
    <property type="match status" value="1"/>
</dbReference>
<dbReference type="GO" id="GO:0006511">
    <property type="term" value="P:ubiquitin-dependent protein catabolic process"/>
    <property type="evidence" value="ECO:0007669"/>
    <property type="project" value="UniProtKB-UniRule"/>
</dbReference>
<evidence type="ECO:0000256" key="7">
    <source>
        <dbReference type="ARBA" id="ARBA00022786"/>
    </source>
</evidence>
<feature type="compositionally biased region" description="Polar residues" evidence="12">
    <location>
        <begin position="778"/>
        <end position="797"/>
    </location>
</feature>
<dbReference type="Proteomes" id="UP000775213">
    <property type="component" value="Unassembled WGS sequence"/>
</dbReference>
<dbReference type="GO" id="GO:0008270">
    <property type="term" value="F:zinc ion binding"/>
    <property type="evidence" value="ECO:0007669"/>
    <property type="project" value="UniProtKB-KW"/>
</dbReference>
<feature type="region of interest" description="Disordered" evidence="12">
    <location>
        <begin position="778"/>
        <end position="871"/>
    </location>
</feature>
<evidence type="ECO:0000256" key="9">
    <source>
        <dbReference type="ARBA" id="ARBA00023136"/>
    </source>
</evidence>
<feature type="region of interest" description="Disordered" evidence="12">
    <location>
        <begin position="405"/>
        <end position="432"/>
    </location>
</feature>
<evidence type="ECO:0000256" key="2">
    <source>
        <dbReference type="ARBA" id="ARBA00004308"/>
    </source>
</evidence>
<dbReference type="InterPro" id="IPR001841">
    <property type="entry name" value="Znf_RING"/>
</dbReference>
<dbReference type="InterPro" id="IPR017907">
    <property type="entry name" value="Znf_RING_CS"/>
</dbReference>
<feature type="compositionally biased region" description="Basic and acidic residues" evidence="12">
    <location>
        <begin position="624"/>
        <end position="639"/>
    </location>
</feature>
<evidence type="ECO:0000256" key="8">
    <source>
        <dbReference type="ARBA" id="ARBA00022833"/>
    </source>
</evidence>
<dbReference type="EMBL" id="JAGFBR010000009">
    <property type="protein sequence ID" value="KAH0461064.1"/>
    <property type="molecule type" value="Genomic_DNA"/>
</dbReference>
<proteinExistence type="predicted"/>
<evidence type="ECO:0000256" key="6">
    <source>
        <dbReference type="ARBA" id="ARBA00022771"/>
    </source>
</evidence>
<dbReference type="CDD" id="cd16534">
    <property type="entry name" value="RING-HC_RNF5-like"/>
    <property type="match status" value="1"/>
</dbReference>
<keyword evidence="5 11" id="KW-0479">Metal-binding</keyword>
<feature type="domain" description="RING-type" evidence="13">
    <location>
        <begin position="563"/>
        <end position="604"/>
    </location>
</feature>
<keyword evidence="7 11" id="KW-0833">Ubl conjugation pathway</keyword>
<comment type="pathway">
    <text evidence="3 11">Protein modification; protein ubiquitination.</text>
</comment>